<evidence type="ECO:0000313" key="1">
    <source>
        <dbReference type="EMBL" id="CDW38435.1"/>
    </source>
</evidence>
<organism evidence="1">
    <name type="scientific">Lepeophtheirus salmonis</name>
    <name type="common">Salmon louse</name>
    <name type="synonym">Caligus salmonis</name>
    <dbReference type="NCBI Taxonomy" id="72036"/>
    <lineage>
        <taxon>Eukaryota</taxon>
        <taxon>Metazoa</taxon>
        <taxon>Ecdysozoa</taxon>
        <taxon>Arthropoda</taxon>
        <taxon>Crustacea</taxon>
        <taxon>Multicrustacea</taxon>
        <taxon>Hexanauplia</taxon>
        <taxon>Copepoda</taxon>
        <taxon>Siphonostomatoida</taxon>
        <taxon>Caligidae</taxon>
        <taxon>Lepeophtheirus</taxon>
    </lineage>
</organism>
<sequence length="52" mass="6432">MSELLNTLIHQEEELKEIRNSGYKLPIKYDIMKNVKMVFTINYWKWKEFKPL</sequence>
<dbReference type="EMBL" id="HACA01021074">
    <property type="protein sequence ID" value="CDW38435.1"/>
    <property type="molecule type" value="Transcribed_RNA"/>
</dbReference>
<accession>A0A0K2UK56</accession>
<proteinExistence type="predicted"/>
<protein>
    <submittedName>
        <fullName evidence="1">Uncharacterized protein</fullName>
    </submittedName>
</protein>
<reference evidence="1" key="1">
    <citation type="submission" date="2014-05" db="EMBL/GenBank/DDBJ databases">
        <authorList>
            <person name="Chronopoulou M."/>
        </authorList>
    </citation>
    <scope>NUCLEOTIDE SEQUENCE</scope>
    <source>
        <tissue evidence="1">Whole organism</tissue>
    </source>
</reference>
<dbReference type="AlphaFoldDB" id="A0A0K2UK56"/>
<name>A0A0K2UK56_LEPSM</name>